<keyword evidence="1" id="KW-0732">Signal</keyword>
<dbReference type="GO" id="GO:0016787">
    <property type="term" value="F:hydrolase activity"/>
    <property type="evidence" value="ECO:0007669"/>
    <property type="project" value="UniProtKB-KW"/>
</dbReference>
<dbReference type="PANTHER" id="PTHR43283">
    <property type="entry name" value="BETA-LACTAMASE-RELATED"/>
    <property type="match status" value="1"/>
</dbReference>
<evidence type="ECO:0000313" key="4">
    <source>
        <dbReference type="Proteomes" id="UP001161422"/>
    </source>
</evidence>
<evidence type="ECO:0000259" key="2">
    <source>
        <dbReference type="Pfam" id="PF00144"/>
    </source>
</evidence>
<feature type="signal peptide" evidence="1">
    <location>
        <begin position="1"/>
        <end position="27"/>
    </location>
</feature>
<dbReference type="SUPFAM" id="SSF56601">
    <property type="entry name" value="beta-lactamase/transpeptidase-like"/>
    <property type="match status" value="1"/>
</dbReference>
<reference evidence="3" key="1">
    <citation type="journal article" date="2014" name="Int. J. Syst. Evol. Microbiol.">
        <title>Complete genome sequence of Corynebacterium casei LMG S-19264T (=DSM 44701T), isolated from a smear-ripened cheese.</title>
        <authorList>
            <consortium name="US DOE Joint Genome Institute (JGI-PGF)"/>
            <person name="Walter F."/>
            <person name="Albersmeier A."/>
            <person name="Kalinowski J."/>
            <person name="Ruckert C."/>
        </authorList>
    </citation>
    <scope>NUCLEOTIDE SEQUENCE</scope>
    <source>
        <strain evidence="3">NBRC 101628</strain>
    </source>
</reference>
<name>A0AA37VT77_9GAMM</name>
<dbReference type="RefSeq" id="WP_095505839.1">
    <property type="nucleotide sequence ID" value="NZ_BSNC01000001.1"/>
</dbReference>
<dbReference type="Gene3D" id="3.40.710.10">
    <property type="entry name" value="DD-peptidase/beta-lactamase superfamily"/>
    <property type="match status" value="1"/>
</dbReference>
<feature type="chain" id="PRO_5041384521" evidence="1">
    <location>
        <begin position="28"/>
        <end position="392"/>
    </location>
</feature>
<reference evidence="3" key="2">
    <citation type="submission" date="2023-01" db="EMBL/GenBank/DDBJ databases">
        <title>Draft genome sequence of Paraferrimonas sedimenticola strain NBRC 101628.</title>
        <authorList>
            <person name="Sun Q."/>
            <person name="Mori K."/>
        </authorList>
    </citation>
    <scope>NUCLEOTIDE SEQUENCE</scope>
    <source>
        <strain evidence="3">NBRC 101628</strain>
    </source>
</reference>
<protein>
    <submittedName>
        <fullName evidence="3">Serine hydrolase</fullName>
    </submittedName>
</protein>
<dbReference type="Proteomes" id="UP001161422">
    <property type="component" value="Unassembled WGS sequence"/>
</dbReference>
<accession>A0AA37VT77</accession>
<dbReference type="Pfam" id="PF00144">
    <property type="entry name" value="Beta-lactamase"/>
    <property type="match status" value="1"/>
</dbReference>
<dbReference type="InterPro" id="IPR012338">
    <property type="entry name" value="Beta-lactam/transpept-like"/>
</dbReference>
<evidence type="ECO:0000256" key="1">
    <source>
        <dbReference type="SAM" id="SignalP"/>
    </source>
</evidence>
<dbReference type="InterPro" id="IPR050789">
    <property type="entry name" value="Diverse_Enzym_Activities"/>
</dbReference>
<evidence type="ECO:0000313" key="3">
    <source>
        <dbReference type="EMBL" id="GLP95141.1"/>
    </source>
</evidence>
<dbReference type="EMBL" id="BSNC01000001">
    <property type="protein sequence ID" value="GLP95141.1"/>
    <property type="molecule type" value="Genomic_DNA"/>
</dbReference>
<keyword evidence="3" id="KW-0378">Hydrolase</keyword>
<keyword evidence="4" id="KW-1185">Reference proteome</keyword>
<feature type="domain" description="Beta-lactamase-related" evidence="2">
    <location>
        <begin position="43"/>
        <end position="365"/>
    </location>
</feature>
<organism evidence="3 4">
    <name type="scientific">Paraferrimonas sedimenticola</name>
    <dbReference type="NCBI Taxonomy" id="375674"/>
    <lineage>
        <taxon>Bacteria</taxon>
        <taxon>Pseudomonadati</taxon>
        <taxon>Pseudomonadota</taxon>
        <taxon>Gammaproteobacteria</taxon>
        <taxon>Alteromonadales</taxon>
        <taxon>Ferrimonadaceae</taxon>
        <taxon>Paraferrimonas</taxon>
    </lineage>
</organism>
<dbReference type="PANTHER" id="PTHR43283:SF18">
    <property type="match status" value="1"/>
</dbReference>
<dbReference type="AlphaFoldDB" id="A0AA37VT77"/>
<sequence length="392" mass="43052">MSQLGSTFKGFLRLVFVLAAVPSLAMAQSADIQDISPQRAKELNQAFEQLVLRHKVNTAGVAVIKNQKVIWLNQFGQESEGVPANSNTLFNLASLTKTITAETILRLVAQGKLSLDESIAEYYVDPDLKQNAQVQSLTPRHLLTHRSGFPNWRYFSKDRKLLFLNPPGAQFGYSGEGFEYLAKYAENKLNKPFAQLVDETLFAPLGIARASVSIDPATFNNIAKPFDQDGVFHGHFCHPAGYCEKQASQSAAANAVISIGDYAKILLSAMQGEGLSLELVKQRNSMQSVQFSQAELDCSASPELICPSAMGYGLGWSMTQWDGGKLIGHRGTNWTVVSLTYFYPRSGDALVILFNAPNRNGLAAMIEALELLDPDSPELHGYKMRLLRASVE</sequence>
<dbReference type="InterPro" id="IPR001466">
    <property type="entry name" value="Beta-lactam-related"/>
</dbReference>
<gene>
    <name evidence="3" type="primary">ampC</name>
    <name evidence="3" type="ORF">GCM10007895_04470</name>
</gene>
<proteinExistence type="predicted"/>
<comment type="caution">
    <text evidence="3">The sequence shown here is derived from an EMBL/GenBank/DDBJ whole genome shotgun (WGS) entry which is preliminary data.</text>
</comment>